<evidence type="ECO:0008006" key="3">
    <source>
        <dbReference type="Google" id="ProtNLM"/>
    </source>
</evidence>
<dbReference type="RefSeq" id="WP_056083684.1">
    <property type="nucleotide sequence ID" value="NZ_JALBWS010000007.1"/>
</dbReference>
<name>A0ABW0K0C9_9GAMM</name>
<protein>
    <recommendedName>
        <fullName evidence="3">Peptidoglycan-binding protein</fullName>
    </recommendedName>
</protein>
<evidence type="ECO:0000313" key="2">
    <source>
        <dbReference type="Proteomes" id="UP001596018"/>
    </source>
</evidence>
<comment type="caution">
    <text evidence="1">The sequence shown here is derived from an EMBL/GenBank/DDBJ whole genome shotgun (WGS) entry which is preliminary data.</text>
</comment>
<proteinExistence type="predicted"/>
<sequence>MSGLSLLSDAIKKQYADQILRANTFKPQGISEKAALTYLDTDDGAIYWSQIAEGFPPGTDSKFITERAVNQLKSGRELPRMETIGTNEVLVKFVADGFEPGEFSPYWARESAGNAAVEAGENISQFYGLPIGSEAPRYGMYRMTAREPTQVFITTVAPTSELDGLVTKAGGAEQVLVPNRKLFDNPELVRFVDNTPAIAAEAERGVARNAVRGFAAVSGAAVAYDATTTASRAADLREHGNRVGAQSEIMHFGGRNLGALGGAVLGAQVLGAAGIESGPFDVLVAGLGGMGGAIGGEKLAEAYDQHQIYSQTDPHGVAWNYDPDKPQQGWTRQVPTSELAKAPTLGYGALPVPVMRTISADPALADRLTFHANNAAVNLALAHPAEPRDPYTQPAAPHDTHSHVAAPWKRDAQTQQWSRVVTDRMLEHGMAATHIEHASAARAAQLDEAARQTIEANLAGSRRGIAERYQTAYQQRGWSQYGDLPEAVSHALHEPSDTLRASDGHTYTRSMDGQWNTPGLLWGTNAAEGNLRRELDATRRVAQPQREQGQASDGMQALRPFGDPDHPQHALFNKLHDMFPAGTSNERLHQATAACYKAGIRQPEHLSAMGTNDGAIHFGSSQLGGGYGRMDIATPPPTIAQTMQDVQQYDRQQTQWMAQIQAQNAQLSQQGQPGPMSGGR</sequence>
<accession>A0ABW0K0C9</accession>
<dbReference type="Proteomes" id="UP001596018">
    <property type="component" value="Unassembled WGS sequence"/>
</dbReference>
<reference evidence="2" key="1">
    <citation type="journal article" date="2019" name="Int. J. Syst. Evol. Microbiol.">
        <title>The Global Catalogue of Microorganisms (GCM) 10K type strain sequencing project: providing services to taxonomists for standard genome sequencing and annotation.</title>
        <authorList>
            <consortium name="The Broad Institute Genomics Platform"/>
            <consortium name="The Broad Institute Genome Sequencing Center for Infectious Disease"/>
            <person name="Wu L."/>
            <person name="Ma J."/>
        </authorList>
    </citation>
    <scope>NUCLEOTIDE SEQUENCE [LARGE SCALE GENOMIC DNA]</scope>
    <source>
        <strain evidence="2">KACC 12822</strain>
    </source>
</reference>
<gene>
    <name evidence="1" type="ORF">ACFPK0_16550</name>
</gene>
<organism evidence="1 2">
    <name type="scientific">Rhodanobacter ginsenosidimutans</name>
    <dbReference type="NCBI Taxonomy" id="490571"/>
    <lineage>
        <taxon>Bacteria</taxon>
        <taxon>Pseudomonadati</taxon>
        <taxon>Pseudomonadota</taxon>
        <taxon>Gammaproteobacteria</taxon>
        <taxon>Lysobacterales</taxon>
        <taxon>Rhodanobacteraceae</taxon>
        <taxon>Rhodanobacter</taxon>
    </lineage>
</organism>
<keyword evidence="2" id="KW-1185">Reference proteome</keyword>
<dbReference type="EMBL" id="JBHSMM010000007">
    <property type="protein sequence ID" value="MFC5441625.1"/>
    <property type="molecule type" value="Genomic_DNA"/>
</dbReference>
<evidence type="ECO:0000313" key="1">
    <source>
        <dbReference type="EMBL" id="MFC5441625.1"/>
    </source>
</evidence>